<proteinExistence type="predicted"/>
<keyword evidence="2" id="KW-0347">Helicase</keyword>
<accession>A0A149QZP0</accession>
<evidence type="ECO:0000313" key="2">
    <source>
        <dbReference type="EMBL" id="KXV02789.1"/>
    </source>
</evidence>
<dbReference type="PANTHER" id="PTHR11070">
    <property type="entry name" value="UVRD / RECB / PCRA DNA HELICASE FAMILY MEMBER"/>
    <property type="match status" value="1"/>
</dbReference>
<keyword evidence="2" id="KW-0547">Nucleotide-binding</keyword>
<dbReference type="Gene3D" id="3.40.50.300">
    <property type="entry name" value="P-loop containing nucleotide triphosphate hydrolases"/>
    <property type="match status" value="2"/>
</dbReference>
<evidence type="ECO:0000313" key="3">
    <source>
        <dbReference type="Proteomes" id="UP000075573"/>
    </source>
</evidence>
<dbReference type="GO" id="GO:0016787">
    <property type="term" value="F:hydrolase activity"/>
    <property type="evidence" value="ECO:0007669"/>
    <property type="project" value="UniProtKB-KW"/>
</dbReference>
<protein>
    <recommendedName>
        <fullName evidence="1">DNA 3'-5' helicase II</fullName>
    </recommendedName>
</protein>
<sequence length="580" mass="64568">MNKPKSPALIAAEAAQAKLDACLDAQANFRLEAGAGAGKTYSLVAALKKIIAEKGYALMHAGQQVACITYTEVARKEIANDIEERPAILVNTIHGFGWAFISRFQKALRQLVLDTADEKRQKLIDEAGGIHDQRVDYSFGFFGVDEARITLHHDDVPAYLAALLGNPKFQRIFASLYPVLFIDEYQDTDPLVMDALSDHFFEPRVGPITGLFGDHWQTIYRKDYELTAFPHVEGIDKGSNFRSVQVIVDVLNRLRPELMQEVDDPDVAGEARFFHCNSFAGERVDRPHARRELPDTVLADAIARTKQTLSDDGWNFEPATTKILMLTHNVIAAERGYRTLASIYDHKDALVKKEDAVIAFLVDMIGPVCDAYAAGKHGAMFALMGGIPTIRKAADKASWRQDMEQLAELCVNGSIGQVLDHLKETRRPRLPDRVAAHEEDIARLGPEVTEDEPNSLKRYRQLREVAFSEIVALSQFINGFTPFATQHSVKGAEFDDVLVILSGGWNHYNWPKFLELCEAENIAAKDKGGFYRARNLFYVAISRPKRRLAVLATQALSATAMATVEKLFLAENIVAVPLGE</sequence>
<keyword evidence="2" id="KW-0067">ATP-binding</keyword>
<comment type="caution">
    <text evidence="2">The sequence shown here is derived from an EMBL/GenBank/DDBJ whole genome shotgun (WGS) entry which is preliminary data.</text>
</comment>
<dbReference type="GO" id="GO:0000725">
    <property type="term" value="P:recombinational repair"/>
    <property type="evidence" value="ECO:0007669"/>
    <property type="project" value="TreeGrafter"/>
</dbReference>
<keyword evidence="2" id="KW-0378">Hydrolase</keyword>
<dbReference type="GO" id="GO:0005524">
    <property type="term" value="F:ATP binding"/>
    <property type="evidence" value="ECO:0007669"/>
    <property type="project" value="UniProtKB-KW"/>
</dbReference>
<dbReference type="AlphaFoldDB" id="A0A149QZP0"/>
<organism evidence="2 3">
    <name type="scientific">Gluconobacter potus</name>
    <dbReference type="NCBI Taxonomy" id="2724927"/>
    <lineage>
        <taxon>Bacteria</taxon>
        <taxon>Pseudomonadati</taxon>
        <taxon>Pseudomonadota</taxon>
        <taxon>Alphaproteobacteria</taxon>
        <taxon>Acetobacterales</taxon>
        <taxon>Acetobacteraceae</taxon>
        <taxon>Gluconobacter</taxon>
    </lineage>
</organism>
<name>A0A149QZP0_9PROT</name>
<dbReference type="GO" id="GO:0003677">
    <property type="term" value="F:DNA binding"/>
    <property type="evidence" value="ECO:0007669"/>
    <property type="project" value="InterPro"/>
</dbReference>
<dbReference type="InterPro" id="IPR027417">
    <property type="entry name" value="P-loop_NTPase"/>
</dbReference>
<dbReference type="EMBL" id="LHZB01000083">
    <property type="protein sequence ID" value="KXV02789.1"/>
    <property type="molecule type" value="Genomic_DNA"/>
</dbReference>
<dbReference type="Pfam" id="PF13245">
    <property type="entry name" value="AAA_19"/>
    <property type="match status" value="1"/>
</dbReference>
<dbReference type="GO" id="GO:0043138">
    <property type="term" value="F:3'-5' DNA helicase activity"/>
    <property type="evidence" value="ECO:0007669"/>
    <property type="project" value="TreeGrafter"/>
</dbReference>
<evidence type="ECO:0000256" key="1">
    <source>
        <dbReference type="ARBA" id="ARBA00034923"/>
    </source>
</evidence>
<dbReference type="PATRIC" id="fig|442.7.peg.3604"/>
<dbReference type="Proteomes" id="UP000075573">
    <property type="component" value="Unassembled WGS sequence"/>
</dbReference>
<gene>
    <name evidence="2" type="ORF">AD929_01735</name>
</gene>
<dbReference type="SUPFAM" id="SSF52540">
    <property type="entry name" value="P-loop containing nucleoside triphosphate hydrolases"/>
    <property type="match status" value="1"/>
</dbReference>
<dbReference type="RefSeq" id="WP_062493786.1">
    <property type="nucleotide sequence ID" value="NZ_LHZB01000083.1"/>
</dbReference>
<dbReference type="PANTHER" id="PTHR11070:SF2">
    <property type="entry name" value="ATP-DEPENDENT DNA HELICASE SRS2"/>
    <property type="match status" value="1"/>
</dbReference>
<dbReference type="InterPro" id="IPR000212">
    <property type="entry name" value="DNA_helicase_UvrD/REP"/>
</dbReference>
<reference evidence="2 3" key="1">
    <citation type="submission" date="2015-06" db="EMBL/GenBank/DDBJ databases">
        <title>Improved classification and identification of acetic acid bacteria using matrix-assisted laser desorption/ionization time-of-flight mass spectrometry; Gluconobacter nephelii and Gluconobacter uchimurae are later heterotypic synonyms of Gluconobacter japonicus and Gluconobacter oxydans, respectively.</title>
        <authorList>
            <person name="Li L."/>
            <person name="Cleenwerck I."/>
            <person name="De Vuyst L."/>
            <person name="Vandamme P."/>
        </authorList>
    </citation>
    <scope>NUCLEOTIDE SEQUENCE [LARGE SCALE GENOMIC DNA]</scope>
    <source>
        <strain evidence="2 3">LMG 1764</strain>
    </source>
</reference>